<evidence type="ECO:0000313" key="8">
    <source>
        <dbReference type="EMBL" id="VAX21169.1"/>
    </source>
</evidence>
<keyword evidence="5" id="KW-0862">Zinc</keyword>
<dbReference type="Gene3D" id="3.20.20.210">
    <property type="match status" value="1"/>
</dbReference>
<dbReference type="InterPro" id="IPR038071">
    <property type="entry name" value="UROD/MetE-like_sf"/>
</dbReference>
<dbReference type="GO" id="GO:0046872">
    <property type="term" value="F:metal ion binding"/>
    <property type="evidence" value="ECO:0007669"/>
    <property type="project" value="UniProtKB-KW"/>
</dbReference>
<evidence type="ECO:0000256" key="4">
    <source>
        <dbReference type="ARBA" id="ARBA00022723"/>
    </source>
</evidence>
<proteinExistence type="predicted"/>
<dbReference type="GO" id="GO:0004853">
    <property type="term" value="F:uroporphyrinogen decarboxylase activity"/>
    <property type="evidence" value="ECO:0007669"/>
    <property type="project" value="InterPro"/>
</dbReference>
<name>A0A3B1BTB8_9ZZZZ</name>
<evidence type="ECO:0000256" key="5">
    <source>
        <dbReference type="ARBA" id="ARBA00022833"/>
    </source>
</evidence>
<evidence type="ECO:0000256" key="1">
    <source>
        <dbReference type="ARBA" id="ARBA00001947"/>
    </source>
</evidence>
<dbReference type="Pfam" id="PF01208">
    <property type="entry name" value="URO-D"/>
    <property type="match status" value="1"/>
</dbReference>
<dbReference type="GO" id="GO:0015948">
    <property type="term" value="P:methanogenesis"/>
    <property type="evidence" value="ECO:0007669"/>
    <property type="project" value="UniProtKB-KW"/>
</dbReference>
<gene>
    <name evidence="8" type="ORF">MNBD_NITROSPINAE04-1570</name>
</gene>
<dbReference type="PANTHER" id="PTHR47099:SF1">
    <property type="entry name" value="METHYLCOBAMIDE:COM METHYLTRANSFERASE MTBA"/>
    <property type="match status" value="1"/>
</dbReference>
<dbReference type="GO" id="GO:0006779">
    <property type="term" value="P:porphyrin-containing compound biosynthetic process"/>
    <property type="evidence" value="ECO:0007669"/>
    <property type="project" value="InterPro"/>
</dbReference>
<dbReference type="InterPro" id="IPR052024">
    <property type="entry name" value="Methanogen_methyltrans"/>
</dbReference>
<dbReference type="GO" id="GO:0008168">
    <property type="term" value="F:methyltransferase activity"/>
    <property type="evidence" value="ECO:0007669"/>
    <property type="project" value="UniProtKB-KW"/>
</dbReference>
<keyword evidence="6" id="KW-0484">Methanogenesis</keyword>
<evidence type="ECO:0000256" key="6">
    <source>
        <dbReference type="ARBA" id="ARBA00022994"/>
    </source>
</evidence>
<dbReference type="SUPFAM" id="SSF51726">
    <property type="entry name" value="UROD/MetE-like"/>
    <property type="match status" value="1"/>
</dbReference>
<dbReference type="AlphaFoldDB" id="A0A3B1BTB8"/>
<evidence type="ECO:0000256" key="2">
    <source>
        <dbReference type="ARBA" id="ARBA00022603"/>
    </source>
</evidence>
<sequence length="328" mass="35604">MTFKQRLLKTLAGEKVDRPPVAAPTQNATVDAMKEAGVFWPEALQKAEPMAMLALACQKSYGFESIRLPFDINVEAETMGCQTRYGDKSDPPVSAPKNRDELSQLVFPEPSKTGRMAEVIKAVKIVSDTKDPDVPLIVALGTPFEVLCTVYNFDEMYGDLKADPDRLLDLLEKILELQIKYAKELEAAGAEVMMAVDGTSQTLMPKHFIKFSSPFTKRLIDTIGIPTILHICGNPVRLLKDMVDTGADALSIDSEVPVDKAKAEAGGKCVLVGNMDVSKLYMGSPQDVAEMVSQARNAGIDIIAPGCGIIPDTPIENLRAYVKAVISS</sequence>
<accession>A0A3B1BTB8</accession>
<reference evidence="8" key="1">
    <citation type="submission" date="2018-06" db="EMBL/GenBank/DDBJ databases">
        <authorList>
            <person name="Zhirakovskaya E."/>
        </authorList>
    </citation>
    <scope>NUCLEOTIDE SEQUENCE</scope>
</reference>
<evidence type="ECO:0000256" key="3">
    <source>
        <dbReference type="ARBA" id="ARBA00022679"/>
    </source>
</evidence>
<keyword evidence="3" id="KW-0808">Transferase</keyword>
<protein>
    <recommendedName>
        <fullName evidence="7">Uroporphyrinogen decarboxylase (URO-D) domain-containing protein</fullName>
    </recommendedName>
</protein>
<evidence type="ECO:0000259" key="7">
    <source>
        <dbReference type="Pfam" id="PF01208"/>
    </source>
</evidence>
<dbReference type="GO" id="GO:0006730">
    <property type="term" value="P:one-carbon metabolic process"/>
    <property type="evidence" value="ECO:0007669"/>
    <property type="project" value="InterPro"/>
</dbReference>
<comment type="cofactor">
    <cofactor evidence="1">
        <name>Zn(2+)</name>
        <dbReference type="ChEBI" id="CHEBI:29105"/>
    </cofactor>
</comment>
<dbReference type="NCBIfam" id="TIGR01463">
    <property type="entry name" value="mtaA_cmuA"/>
    <property type="match status" value="1"/>
</dbReference>
<dbReference type="InterPro" id="IPR000257">
    <property type="entry name" value="Uroporphyrinogen_deCOase"/>
</dbReference>
<dbReference type="GO" id="GO:0032259">
    <property type="term" value="P:methylation"/>
    <property type="evidence" value="ECO:0007669"/>
    <property type="project" value="UniProtKB-KW"/>
</dbReference>
<organism evidence="8">
    <name type="scientific">hydrothermal vent metagenome</name>
    <dbReference type="NCBI Taxonomy" id="652676"/>
    <lineage>
        <taxon>unclassified sequences</taxon>
        <taxon>metagenomes</taxon>
        <taxon>ecological metagenomes</taxon>
    </lineage>
</organism>
<dbReference type="PANTHER" id="PTHR47099">
    <property type="entry name" value="METHYLCOBAMIDE:COM METHYLTRANSFERASE MTBA"/>
    <property type="match status" value="1"/>
</dbReference>
<dbReference type="InterPro" id="IPR006360">
    <property type="entry name" value="Mtase_MtaA_CmuA"/>
</dbReference>
<dbReference type="EMBL" id="UOGA01000194">
    <property type="protein sequence ID" value="VAX21169.1"/>
    <property type="molecule type" value="Genomic_DNA"/>
</dbReference>
<keyword evidence="2" id="KW-0489">Methyltransferase</keyword>
<keyword evidence="4" id="KW-0479">Metal-binding</keyword>
<feature type="domain" description="Uroporphyrinogen decarboxylase (URO-D)" evidence="7">
    <location>
        <begin position="3"/>
        <end position="325"/>
    </location>
</feature>
<dbReference type="NCBIfam" id="NF004889">
    <property type="entry name" value="PRK06252.1"/>
    <property type="match status" value="1"/>
</dbReference>